<dbReference type="InterPro" id="IPR016195">
    <property type="entry name" value="Pol/histidinol_Pase-like"/>
</dbReference>
<reference evidence="2" key="1">
    <citation type="journal article" date="2020" name="mSystems">
        <title>Genome- and Community-Level Interaction Insights into Carbon Utilization and Element Cycling Functions of Hydrothermarchaeota in Hydrothermal Sediment.</title>
        <authorList>
            <person name="Zhou Z."/>
            <person name="Liu Y."/>
            <person name="Xu W."/>
            <person name="Pan J."/>
            <person name="Luo Z.H."/>
            <person name="Li M."/>
        </authorList>
    </citation>
    <scope>NUCLEOTIDE SEQUENCE [LARGE SCALE GENOMIC DNA]</scope>
    <source>
        <strain evidence="2">SpSt-1224</strain>
    </source>
</reference>
<gene>
    <name evidence="2" type="ORF">ENN98_00665</name>
</gene>
<comment type="caution">
    <text evidence="2">The sequence shown here is derived from an EMBL/GenBank/DDBJ whole genome shotgun (WGS) entry which is preliminary data.</text>
</comment>
<dbReference type="Proteomes" id="UP000885986">
    <property type="component" value="Unassembled WGS sequence"/>
</dbReference>
<feature type="region of interest" description="Disordered" evidence="1">
    <location>
        <begin position="1"/>
        <end position="24"/>
    </location>
</feature>
<evidence type="ECO:0000256" key="1">
    <source>
        <dbReference type="SAM" id="MobiDB-lite"/>
    </source>
</evidence>
<dbReference type="EMBL" id="DSDS01000013">
    <property type="protein sequence ID" value="HET97221.1"/>
    <property type="molecule type" value="Genomic_DNA"/>
</dbReference>
<organism evidence="2">
    <name type="scientific">Desulfurivibrio alkaliphilus</name>
    <dbReference type="NCBI Taxonomy" id="427923"/>
    <lineage>
        <taxon>Bacteria</taxon>
        <taxon>Pseudomonadati</taxon>
        <taxon>Thermodesulfobacteriota</taxon>
        <taxon>Desulfobulbia</taxon>
        <taxon>Desulfobulbales</taxon>
        <taxon>Desulfobulbaceae</taxon>
        <taxon>Desulfurivibrio</taxon>
    </lineage>
</organism>
<dbReference type="Gene3D" id="3.20.20.140">
    <property type="entry name" value="Metal-dependent hydrolases"/>
    <property type="match status" value="1"/>
</dbReference>
<evidence type="ECO:0000313" key="2">
    <source>
        <dbReference type="EMBL" id="HET97221.1"/>
    </source>
</evidence>
<name>A0A7C2TJQ7_9BACT</name>
<dbReference type="AlphaFoldDB" id="A0A7C2TJQ7"/>
<accession>A0A7C2TJQ7</accession>
<proteinExistence type="predicted"/>
<sequence length="384" mass="44662">MKLIKGKKISAPAPLEESSEVTPEDEARFAAITSVELSPEQQQRITAPPQTFPRQKSVLAVHWHPEFVEMDLIRQRVEHLYPRAIEKLIIPTQHNRITAYDEYCGVEVDCYSRGFQRKVQLLLHFHRDRLEKTGVLQGALEHTFQYRASQLFDLLATLTKPDPERLNRAARETGAEDSTIEFVRTQAAKLETLLERHYDTLPPDVIKNRLARNFLDTLRGGYDNKTINRAQVFLRQVKQDVKAAFPLNFFYRTSEIIEEARGIGAGIVIPHPEEFWPVLLADYDVDGYEVWNPQSLEYTDFLITVLAGKNRRREQKERPLLAFMGDDTHFSEKIKAYEDQDKSKRDREIGLQPPWDDLSLRKKLIVTKMDRETVIQEYKSRLDS</sequence>
<dbReference type="SUPFAM" id="SSF89550">
    <property type="entry name" value="PHP domain-like"/>
    <property type="match status" value="1"/>
</dbReference>
<protein>
    <submittedName>
        <fullName evidence="2">Uncharacterized protein</fullName>
    </submittedName>
</protein>